<organism evidence="1 2">
    <name type="scientific">Prunus armeniaca</name>
    <name type="common">Apricot</name>
    <name type="synonym">Armeniaca vulgaris</name>
    <dbReference type="NCBI Taxonomy" id="36596"/>
    <lineage>
        <taxon>Eukaryota</taxon>
        <taxon>Viridiplantae</taxon>
        <taxon>Streptophyta</taxon>
        <taxon>Embryophyta</taxon>
        <taxon>Tracheophyta</taxon>
        <taxon>Spermatophyta</taxon>
        <taxon>Magnoliopsida</taxon>
        <taxon>eudicotyledons</taxon>
        <taxon>Gunneridae</taxon>
        <taxon>Pentapetalae</taxon>
        <taxon>rosids</taxon>
        <taxon>fabids</taxon>
        <taxon>Rosales</taxon>
        <taxon>Rosaceae</taxon>
        <taxon>Amygdaloideae</taxon>
        <taxon>Amygdaleae</taxon>
        <taxon>Prunus</taxon>
    </lineage>
</organism>
<evidence type="ECO:0000313" key="1">
    <source>
        <dbReference type="EMBL" id="CAB4269060.1"/>
    </source>
</evidence>
<proteinExistence type="predicted"/>
<gene>
    <name evidence="1" type="ORF">CURHAP_LOCUS14152</name>
</gene>
<reference evidence="1 2" key="1">
    <citation type="submission" date="2020-05" db="EMBL/GenBank/DDBJ databases">
        <authorList>
            <person name="Campoy J."/>
            <person name="Schneeberger K."/>
            <person name="Spophaly S."/>
        </authorList>
    </citation>
    <scope>NUCLEOTIDE SEQUENCE [LARGE SCALE GENOMIC DNA]</scope>
    <source>
        <strain evidence="1">PruArmRojPasFocal</strain>
    </source>
</reference>
<evidence type="ECO:0000313" key="2">
    <source>
        <dbReference type="Proteomes" id="UP000507222"/>
    </source>
</evidence>
<name>A0A6J5TY66_PRUAR</name>
<dbReference type="EMBL" id="CAEKDK010000002">
    <property type="protein sequence ID" value="CAB4269060.1"/>
    <property type="molecule type" value="Genomic_DNA"/>
</dbReference>
<accession>A0A6J5TY66</accession>
<protein>
    <submittedName>
        <fullName evidence="1">Uncharacterized protein</fullName>
    </submittedName>
</protein>
<dbReference type="AlphaFoldDB" id="A0A6J5TY66"/>
<dbReference type="Proteomes" id="UP000507222">
    <property type="component" value="Unassembled WGS sequence"/>
</dbReference>
<sequence length="77" mass="8551">MAILVMVAVAQTSFWNFIPLATQSLSILYFNSISVILIAGADEEEAVKPVQLHWLLLDRPIGRELNGLLTGRVEPYP</sequence>